<feature type="region of interest" description="Disordered" evidence="1">
    <location>
        <begin position="1"/>
        <end position="50"/>
    </location>
</feature>
<accession>A0A2K1IN83</accession>
<dbReference type="Proteomes" id="UP000006727">
    <property type="component" value="Chromosome 22"/>
</dbReference>
<feature type="region of interest" description="Disordered" evidence="1">
    <location>
        <begin position="113"/>
        <end position="134"/>
    </location>
</feature>
<dbReference type="AlphaFoldDB" id="A0A2K1IN83"/>
<dbReference type="Gramene" id="Pp3c22_12448V3.1">
    <property type="protein sequence ID" value="PAC:32905125.CDS.1"/>
    <property type="gene ID" value="Pp3c22_12448"/>
</dbReference>
<reference evidence="3" key="3">
    <citation type="submission" date="2020-12" db="UniProtKB">
        <authorList>
            <consortium name="EnsemblPlants"/>
        </authorList>
    </citation>
    <scope>IDENTIFICATION</scope>
</reference>
<protein>
    <submittedName>
        <fullName evidence="2 3">Uncharacterized protein</fullName>
    </submittedName>
</protein>
<dbReference type="InParanoid" id="A0A2K1IN83"/>
<reference evidence="2 4" key="2">
    <citation type="journal article" date="2018" name="Plant J.">
        <title>The Physcomitrella patens chromosome-scale assembly reveals moss genome structure and evolution.</title>
        <authorList>
            <person name="Lang D."/>
            <person name="Ullrich K.K."/>
            <person name="Murat F."/>
            <person name="Fuchs J."/>
            <person name="Jenkins J."/>
            <person name="Haas F.B."/>
            <person name="Piednoel M."/>
            <person name="Gundlach H."/>
            <person name="Van Bel M."/>
            <person name="Meyberg R."/>
            <person name="Vives C."/>
            <person name="Morata J."/>
            <person name="Symeonidi A."/>
            <person name="Hiss M."/>
            <person name="Muchero W."/>
            <person name="Kamisugi Y."/>
            <person name="Saleh O."/>
            <person name="Blanc G."/>
            <person name="Decker E.L."/>
            <person name="van Gessel N."/>
            <person name="Grimwood J."/>
            <person name="Hayes R.D."/>
            <person name="Graham S.W."/>
            <person name="Gunter L.E."/>
            <person name="McDaniel S.F."/>
            <person name="Hoernstein S.N.W."/>
            <person name="Larsson A."/>
            <person name="Li F.W."/>
            <person name="Perroud P.F."/>
            <person name="Phillips J."/>
            <person name="Ranjan P."/>
            <person name="Rokshar D.S."/>
            <person name="Rothfels C.J."/>
            <person name="Schneider L."/>
            <person name="Shu S."/>
            <person name="Stevenson D.W."/>
            <person name="Thummler F."/>
            <person name="Tillich M."/>
            <person name="Villarreal Aguilar J.C."/>
            <person name="Widiez T."/>
            <person name="Wong G.K."/>
            <person name="Wymore A."/>
            <person name="Zhang Y."/>
            <person name="Zimmer A.D."/>
            <person name="Quatrano R.S."/>
            <person name="Mayer K.F.X."/>
            <person name="Goodstein D."/>
            <person name="Casacuberta J.M."/>
            <person name="Vandepoele K."/>
            <person name="Reski R."/>
            <person name="Cuming A.C."/>
            <person name="Tuskan G.A."/>
            <person name="Maumus F."/>
            <person name="Salse J."/>
            <person name="Schmutz J."/>
            <person name="Rensing S.A."/>
        </authorList>
    </citation>
    <scope>NUCLEOTIDE SEQUENCE [LARGE SCALE GENOMIC DNA]</scope>
    <source>
        <strain evidence="3 4">cv. Gransden 2004</strain>
    </source>
</reference>
<sequence>MRMNECGQRGRRRRRRRAQPSRCERGHVIVRDPPRSSPHHTMPTRLTRPRQHCRVGAKGMRGAVGARRIPIPCEASDSTQDAAAGMTGSKQRSLPASGAGRCRSLLHLLPYSSTAASSPSSSSPPSSCSASLSS</sequence>
<dbReference type="EnsemblPlants" id="Pp3c22_12448V3.1">
    <property type="protein sequence ID" value="PAC:32905125.CDS.1"/>
    <property type="gene ID" value="Pp3c22_12448"/>
</dbReference>
<evidence type="ECO:0000313" key="3">
    <source>
        <dbReference type="EnsemblPlants" id="PAC:32905125.CDS.1"/>
    </source>
</evidence>
<evidence type="ECO:0000313" key="2">
    <source>
        <dbReference type="EMBL" id="PNR30730.1"/>
    </source>
</evidence>
<gene>
    <name evidence="2" type="ORF">PHYPA_027046</name>
</gene>
<evidence type="ECO:0000256" key="1">
    <source>
        <dbReference type="SAM" id="MobiDB-lite"/>
    </source>
</evidence>
<dbReference type="EMBL" id="ABEU02000022">
    <property type="protein sequence ID" value="PNR30730.1"/>
    <property type="molecule type" value="Genomic_DNA"/>
</dbReference>
<proteinExistence type="predicted"/>
<keyword evidence="4" id="KW-1185">Reference proteome</keyword>
<reference evidence="2 4" key="1">
    <citation type="journal article" date="2008" name="Science">
        <title>The Physcomitrella genome reveals evolutionary insights into the conquest of land by plants.</title>
        <authorList>
            <person name="Rensing S."/>
            <person name="Lang D."/>
            <person name="Zimmer A."/>
            <person name="Terry A."/>
            <person name="Salamov A."/>
            <person name="Shapiro H."/>
            <person name="Nishiyama T."/>
            <person name="Perroud P.-F."/>
            <person name="Lindquist E."/>
            <person name="Kamisugi Y."/>
            <person name="Tanahashi T."/>
            <person name="Sakakibara K."/>
            <person name="Fujita T."/>
            <person name="Oishi K."/>
            <person name="Shin-I T."/>
            <person name="Kuroki Y."/>
            <person name="Toyoda A."/>
            <person name="Suzuki Y."/>
            <person name="Hashimoto A."/>
            <person name="Yamaguchi K."/>
            <person name="Sugano A."/>
            <person name="Kohara Y."/>
            <person name="Fujiyama A."/>
            <person name="Anterola A."/>
            <person name="Aoki S."/>
            <person name="Ashton N."/>
            <person name="Barbazuk W.B."/>
            <person name="Barker E."/>
            <person name="Bennetzen J."/>
            <person name="Bezanilla M."/>
            <person name="Blankenship R."/>
            <person name="Cho S.H."/>
            <person name="Dutcher S."/>
            <person name="Estelle M."/>
            <person name="Fawcett J.A."/>
            <person name="Gundlach H."/>
            <person name="Hanada K."/>
            <person name="Heyl A."/>
            <person name="Hicks K.A."/>
            <person name="Hugh J."/>
            <person name="Lohr M."/>
            <person name="Mayer K."/>
            <person name="Melkozernov A."/>
            <person name="Murata T."/>
            <person name="Nelson D."/>
            <person name="Pils B."/>
            <person name="Prigge M."/>
            <person name="Reiss B."/>
            <person name="Renner T."/>
            <person name="Rombauts S."/>
            <person name="Rushton P."/>
            <person name="Sanderfoot A."/>
            <person name="Schween G."/>
            <person name="Shiu S.-H."/>
            <person name="Stueber K."/>
            <person name="Theodoulou F.L."/>
            <person name="Tu H."/>
            <person name="Van de Peer Y."/>
            <person name="Verrier P.J."/>
            <person name="Waters E."/>
            <person name="Wood A."/>
            <person name="Yang L."/>
            <person name="Cove D."/>
            <person name="Cuming A."/>
            <person name="Hasebe M."/>
            <person name="Lucas S."/>
            <person name="Mishler D.B."/>
            <person name="Reski R."/>
            <person name="Grigoriev I."/>
            <person name="Quatrano R.S."/>
            <person name="Boore J.L."/>
        </authorList>
    </citation>
    <scope>NUCLEOTIDE SEQUENCE [LARGE SCALE GENOMIC DNA]</scope>
    <source>
        <strain evidence="3 4">cv. Gransden 2004</strain>
    </source>
</reference>
<name>A0A2K1IN83_PHYPA</name>
<organism evidence="2">
    <name type="scientific">Physcomitrium patens</name>
    <name type="common">Spreading-leaved earth moss</name>
    <name type="synonym">Physcomitrella patens</name>
    <dbReference type="NCBI Taxonomy" id="3218"/>
    <lineage>
        <taxon>Eukaryota</taxon>
        <taxon>Viridiplantae</taxon>
        <taxon>Streptophyta</taxon>
        <taxon>Embryophyta</taxon>
        <taxon>Bryophyta</taxon>
        <taxon>Bryophytina</taxon>
        <taxon>Bryopsida</taxon>
        <taxon>Funariidae</taxon>
        <taxon>Funariales</taxon>
        <taxon>Funariaceae</taxon>
        <taxon>Physcomitrium</taxon>
    </lineage>
</organism>
<evidence type="ECO:0000313" key="4">
    <source>
        <dbReference type="Proteomes" id="UP000006727"/>
    </source>
</evidence>
<feature type="compositionally biased region" description="Basic residues" evidence="1">
    <location>
        <begin position="9"/>
        <end position="19"/>
    </location>
</feature>
<feature type="compositionally biased region" description="Basic and acidic residues" evidence="1">
    <location>
        <begin position="22"/>
        <end position="34"/>
    </location>
</feature>
<feature type="region of interest" description="Disordered" evidence="1">
    <location>
        <begin position="74"/>
        <end position="99"/>
    </location>
</feature>